<dbReference type="RefSeq" id="XP_008096751.1">
    <property type="nucleotide sequence ID" value="XM_008098560.1"/>
</dbReference>
<dbReference type="Pfam" id="PF08240">
    <property type="entry name" value="ADH_N"/>
    <property type="match status" value="1"/>
</dbReference>
<dbReference type="STRING" id="645133.E3QPE3"/>
<keyword evidence="5" id="KW-0560">Oxidoreductase</keyword>
<proteinExistence type="inferred from homology"/>
<evidence type="ECO:0000259" key="8">
    <source>
        <dbReference type="Pfam" id="PF08240"/>
    </source>
</evidence>
<dbReference type="OrthoDB" id="3941538at2759"/>
<dbReference type="eggNOG" id="KOG0024">
    <property type="taxonomic scope" value="Eukaryota"/>
</dbReference>
<comment type="cofactor">
    <cofactor evidence="1">
        <name>Zn(2+)</name>
        <dbReference type="ChEBI" id="CHEBI:29105"/>
    </cofactor>
</comment>
<dbReference type="Gene3D" id="3.90.180.10">
    <property type="entry name" value="Medium-chain alcohol dehydrogenases, catalytic domain"/>
    <property type="match status" value="1"/>
</dbReference>
<evidence type="ECO:0000256" key="5">
    <source>
        <dbReference type="ARBA" id="ARBA00023002"/>
    </source>
</evidence>
<dbReference type="InterPro" id="IPR002328">
    <property type="entry name" value="ADH_Zn_CS"/>
</dbReference>
<evidence type="ECO:0000313" key="9">
    <source>
        <dbReference type="EMBL" id="EFQ32731.1"/>
    </source>
</evidence>
<protein>
    <submittedName>
        <fullName evidence="9">Alcohol dehydrogenase GroES-like domain-containing protein</fullName>
    </submittedName>
</protein>
<accession>E3QPE3</accession>
<keyword evidence="10" id="KW-1185">Reference proteome</keyword>
<reference evidence="10" key="1">
    <citation type="journal article" date="2012" name="Nat. Genet.">
        <title>Lifestyle transitions in plant pathogenic Colletotrichum fungi deciphered by genome and transcriptome analyses.</title>
        <authorList>
            <person name="O'Connell R.J."/>
            <person name="Thon M.R."/>
            <person name="Hacquard S."/>
            <person name="Amyotte S.G."/>
            <person name="Kleemann J."/>
            <person name="Torres M.F."/>
            <person name="Damm U."/>
            <person name="Buiate E.A."/>
            <person name="Epstein L."/>
            <person name="Alkan N."/>
            <person name="Altmueller J."/>
            <person name="Alvarado-Balderrama L."/>
            <person name="Bauser C.A."/>
            <person name="Becker C."/>
            <person name="Birren B.W."/>
            <person name="Chen Z."/>
            <person name="Choi J."/>
            <person name="Crouch J.A."/>
            <person name="Duvick J.P."/>
            <person name="Farman M.A."/>
            <person name="Gan P."/>
            <person name="Heiman D."/>
            <person name="Henrissat B."/>
            <person name="Howard R.J."/>
            <person name="Kabbage M."/>
            <person name="Koch C."/>
            <person name="Kracher B."/>
            <person name="Kubo Y."/>
            <person name="Law A.D."/>
            <person name="Lebrun M.-H."/>
            <person name="Lee Y.-H."/>
            <person name="Miyara I."/>
            <person name="Moore N."/>
            <person name="Neumann U."/>
            <person name="Nordstroem K."/>
            <person name="Panaccione D.G."/>
            <person name="Panstruga R."/>
            <person name="Place M."/>
            <person name="Proctor R.H."/>
            <person name="Prusky D."/>
            <person name="Rech G."/>
            <person name="Reinhardt R."/>
            <person name="Rollins J.A."/>
            <person name="Rounsley S."/>
            <person name="Schardl C.L."/>
            <person name="Schwartz D.C."/>
            <person name="Shenoy N."/>
            <person name="Shirasu K."/>
            <person name="Sikhakolli U.R."/>
            <person name="Stueber K."/>
            <person name="Sukno S.A."/>
            <person name="Sweigard J.A."/>
            <person name="Takano Y."/>
            <person name="Takahara H."/>
            <person name="Trail F."/>
            <person name="van der Does H.C."/>
            <person name="Voll L.M."/>
            <person name="Will I."/>
            <person name="Young S."/>
            <person name="Zeng Q."/>
            <person name="Zhang J."/>
            <person name="Zhou S."/>
            <person name="Dickman M.B."/>
            <person name="Schulze-Lefert P."/>
            <person name="Ver Loren van Themaat E."/>
            <person name="Ma L.-J."/>
            <person name="Vaillancourt L.J."/>
        </authorList>
    </citation>
    <scope>NUCLEOTIDE SEQUENCE [LARGE SCALE GENOMIC DNA]</scope>
    <source>
        <strain evidence="10">M1.001 / M2 / FGSC 10212</strain>
    </source>
</reference>
<dbReference type="AlphaFoldDB" id="E3QPE3"/>
<dbReference type="VEuPathDB" id="FungiDB:GLRG_07875"/>
<evidence type="ECO:0000256" key="6">
    <source>
        <dbReference type="ARBA" id="ARBA00023027"/>
    </source>
</evidence>
<organism evidence="10">
    <name type="scientific">Colletotrichum graminicola (strain M1.001 / M2 / FGSC 10212)</name>
    <name type="common">Maize anthracnose fungus</name>
    <name type="synonym">Glomerella graminicola</name>
    <dbReference type="NCBI Taxonomy" id="645133"/>
    <lineage>
        <taxon>Eukaryota</taxon>
        <taxon>Fungi</taxon>
        <taxon>Dikarya</taxon>
        <taxon>Ascomycota</taxon>
        <taxon>Pezizomycotina</taxon>
        <taxon>Sordariomycetes</taxon>
        <taxon>Hypocreomycetidae</taxon>
        <taxon>Glomerellales</taxon>
        <taxon>Glomerellaceae</taxon>
        <taxon>Colletotrichum</taxon>
        <taxon>Colletotrichum graminicola species complex</taxon>
    </lineage>
</organism>
<dbReference type="InterPro" id="IPR011032">
    <property type="entry name" value="GroES-like_sf"/>
</dbReference>
<keyword evidence="3" id="KW-0479">Metal-binding</keyword>
<name>E3QPE3_COLGM</name>
<gene>
    <name evidence="9" type="ORF">GLRG_07875</name>
</gene>
<dbReference type="SUPFAM" id="SSF51735">
    <property type="entry name" value="NAD(P)-binding Rossmann-fold domains"/>
    <property type="match status" value="1"/>
</dbReference>
<evidence type="ECO:0000256" key="3">
    <source>
        <dbReference type="ARBA" id="ARBA00022723"/>
    </source>
</evidence>
<dbReference type="Gene3D" id="3.40.50.720">
    <property type="entry name" value="NAD(P)-binding Rossmann-like Domain"/>
    <property type="match status" value="1"/>
</dbReference>
<dbReference type="CDD" id="cd08282">
    <property type="entry name" value="PFDH_like"/>
    <property type="match status" value="1"/>
</dbReference>
<sequence>MTDHHSPRPKTMRAVFWEGKPFDVTVKVDIPLPRIKAPEDAIVRITTSTICGSDLHIYHGVLSSTEVPYPIGHEAIGIVEEIGNAVDNLQVGDRVVIWAESQDGDINTDNRISADFTAFGFGKDFGDLGGLQAEYVRVPFADNTLIKIPKKLADKEWLFLSDIFTTAWEGLNWSGFQPGDSVAVFGAGPVGLLCAYSAIIRGASVVYSIDHIPQRLAKAASIGAVPINFTKGGSASEQILALQPGGVNRCVDCCGEECINTELKPQQDFIIREAIAITSAGGGIGVPGVYWAQQKSAGAPNADKIKRNISFPISDFWTKSLAIRAGIVDGRNTFAPLVKLIESGQARPGFIVTAEFDLKDAPKAYKRFDEKHEVKVLFRGAGREGRDDYDWNEWKEHGEADQERAVEQ</sequence>
<dbReference type="GO" id="GO:0016491">
    <property type="term" value="F:oxidoreductase activity"/>
    <property type="evidence" value="ECO:0007669"/>
    <property type="project" value="UniProtKB-KW"/>
</dbReference>
<evidence type="ECO:0000256" key="7">
    <source>
        <dbReference type="SAM" id="MobiDB-lite"/>
    </source>
</evidence>
<dbReference type="GeneID" id="24413240"/>
<dbReference type="InterPro" id="IPR036291">
    <property type="entry name" value="NAD(P)-bd_dom_sf"/>
</dbReference>
<evidence type="ECO:0000313" key="10">
    <source>
        <dbReference type="Proteomes" id="UP000008782"/>
    </source>
</evidence>
<dbReference type="EMBL" id="GG697364">
    <property type="protein sequence ID" value="EFQ32731.1"/>
    <property type="molecule type" value="Genomic_DNA"/>
</dbReference>
<evidence type="ECO:0000256" key="4">
    <source>
        <dbReference type="ARBA" id="ARBA00022833"/>
    </source>
</evidence>
<dbReference type="PANTHER" id="PTHR42813">
    <property type="entry name" value="ZINC-TYPE ALCOHOL DEHYDROGENASE-LIKE"/>
    <property type="match status" value="1"/>
</dbReference>
<feature type="domain" description="Alcohol dehydrogenase-like N-terminal" evidence="8">
    <location>
        <begin position="38"/>
        <end position="149"/>
    </location>
</feature>
<evidence type="ECO:0000256" key="2">
    <source>
        <dbReference type="ARBA" id="ARBA00008072"/>
    </source>
</evidence>
<evidence type="ECO:0000256" key="1">
    <source>
        <dbReference type="ARBA" id="ARBA00001947"/>
    </source>
</evidence>
<keyword evidence="4" id="KW-0862">Zinc</keyword>
<dbReference type="PROSITE" id="PS00059">
    <property type="entry name" value="ADH_ZINC"/>
    <property type="match status" value="1"/>
</dbReference>
<dbReference type="HOGENOM" id="CLU_026673_11_3_1"/>
<dbReference type="InterPro" id="IPR013154">
    <property type="entry name" value="ADH-like_N"/>
</dbReference>
<dbReference type="GO" id="GO:0008270">
    <property type="term" value="F:zinc ion binding"/>
    <property type="evidence" value="ECO:0007669"/>
    <property type="project" value="InterPro"/>
</dbReference>
<dbReference type="SUPFAM" id="SSF50129">
    <property type="entry name" value="GroES-like"/>
    <property type="match status" value="1"/>
</dbReference>
<dbReference type="Proteomes" id="UP000008782">
    <property type="component" value="Unassembled WGS sequence"/>
</dbReference>
<feature type="region of interest" description="Disordered" evidence="7">
    <location>
        <begin position="384"/>
        <end position="408"/>
    </location>
</feature>
<keyword evidence="6" id="KW-0520">NAD</keyword>
<comment type="similarity">
    <text evidence="2">Belongs to the zinc-containing alcohol dehydrogenase family.</text>
</comment>
<dbReference type="PANTHER" id="PTHR42813:SF3">
    <property type="entry name" value="GLUTATHIONE-INDEPENDENT FORMALDEHYDE DEHYDROGENASE"/>
    <property type="match status" value="1"/>
</dbReference>